<proteinExistence type="inferred from homology"/>
<evidence type="ECO:0000256" key="4">
    <source>
        <dbReference type="PROSITE-ProRule" id="PRU01248"/>
    </source>
</evidence>
<evidence type="ECO:0000256" key="3">
    <source>
        <dbReference type="ARBA" id="ARBA00023172"/>
    </source>
</evidence>
<dbReference type="Pfam" id="PF00589">
    <property type="entry name" value="Phage_integrase"/>
    <property type="match status" value="1"/>
</dbReference>
<name>A0ABZ0KX42_9BACL</name>
<dbReference type="PROSITE" id="PS51900">
    <property type="entry name" value="CB"/>
    <property type="match status" value="1"/>
</dbReference>
<organism evidence="7 8">
    <name type="scientific">Sporosarcina jeotgali</name>
    <dbReference type="NCBI Taxonomy" id="3020056"/>
    <lineage>
        <taxon>Bacteria</taxon>
        <taxon>Bacillati</taxon>
        <taxon>Bacillota</taxon>
        <taxon>Bacilli</taxon>
        <taxon>Bacillales</taxon>
        <taxon>Caryophanaceae</taxon>
        <taxon>Sporosarcina</taxon>
    </lineage>
</organism>
<dbReference type="Gene3D" id="1.10.443.10">
    <property type="entry name" value="Intergrase catalytic core"/>
    <property type="match status" value="1"/>
</dbReference>
<dbReference type="PANTHER" id="PTHR30349:SF64">
    <property type="entry name" value="PROPHAGE INTEGRASE INTD-RELATED"/>
    <property type="match status" value="1"/>
</dbReference>
<evidence type="ECO:0000313" key="8">
    <source>
        <dbReference type="Proteomes" id="UP001303532"/>
    </source>
</evidence>
<evidence type="ECO:0000256" key="2">
    <source>
        <dbReference type="ARBA" id="ARBA00023125"/>
    </source>
</evidence>
<dbReference type="SUPFAM" id="SSF56349">
    <property type="entry name" value="DNA breaking-rejoining enzymes"/>
    <property type="match status" value="1"/>
</dbReference>
<dbReference type="InterPro" id="IPR002104">
    <property type="entry name" value="Integrase_catalytic"/>
</dbReference>
<protein>
    <submittedName>
        <fullName evidence="7">Tyrosine-type recombinase/integrase</fullName>
    </submittedName>
</protein>
<accession>A0ABZ0KX42</accession>
<dbReference type="Gene3D" id="1.10.150.130">
    <property type="match status" value="1"/>
</dbReference>
<dbReference type="EMBL" id="CP116341">
    <property type="protein sequence ID" value="WOV83922.1"/>
    <property type="molecule type" value="Genomic_DNA"/>
</dbReference>
<evidence type="ECO:0000256" key="1">
    <source>
        <dbReference type="ARBA" id="ARBA00008857"/>
    </source>
</evidence>
<keyword evidence="2 4" id="KW-0238">DNA-binding</keyword>
<comment type="similarity">
    <text evidence="1">Belongs to the 'phage' integrase family.</text>
</comment>
<keyword evidence="3" id="KW-0233">DNA recombination</keyword>
<keyword evidence="8" id="KW-1185">Reference proteome</keyword>
<dbReference type="InterPro" id="IPR028259">
    <property type="entry name" value="AP2-like_int_N"/>
</dbReference>
<evidence type="ECO:0000259" key="5">
    <source>
        <dbReference type="PROSITE" id="PS51898"/>
    </source>
</evidence>
<dbReference type="Proteomes" id="UP001303532">
    <property type="component" value="Chromosome"/>
</dbReference>
<reference evidence="7 8" key="1">
    <citation type="submission" date="2023-01" db="EMBL/GenBank/DDBJ databases">
        <title>Sporosarcina sp. nov., isolated from Korean tranditional fermented seafood 'Jeotgal'.</title>
        <authorList>
            <person name="Yang A.-I."/>
        </authorList>
    </citation>
    <scope>NUCLEOTIDE SEQUENCE [LARGE SCALE GENOMIC DNA]</scope>
    <source>
        <strain evidence="7 8">B2O-1</strain>
    </source>
</reference>
<dbReference type="PANTHER" id="PTHR30349">
    <property type="entry name" value="PHAGE INTEGRASE-RELATED"/>
    <property type="match status" value="1"/>
</dbReference>
<evidence type="ECO:0000313" key="7">
    <source>
        <dbReference type="EMBL" id="WOV83922.1"/>
    </source>
</evidence>
<dbReference type="Pfam" id="PF14657">
    <property type="entry name" value="Arm-DNA-bind_4"/>
    <property type="match status" value="1"/>
</dbReference>
<evidence type="ECO:0000259" key="6">
    <source>
        <dbReference type="PROSITE" id="PS51900"/>
    </source>
</evidence>
<dbReference type="InterPro" id="IPR010998">
    <property type="entry name" value="Integrase_recombinase_N"/>
</dbReference>
<dbReference type="RefSeq" id="WP_323691610.1">
    <property type="nucleotide sequence ID" value="NZ_CP116341.1"/>
</dbReference>
<dbReference type="InterPro" id="IPR011010">
    <property type="entry name" value="DNA_brk_join_enz"/>
</dbReference>
<dbReference type="PROSITE" id="PS51898">
    <property type="entry name" value="TYR_RECOMBINASE"/>
    <property type="match status" value="1"/>
</dbReference>
<dbReference type="InterPro" id="IPR044068">
    <property type="entry name" value="CB"/>
</dbReference>
<dbReference type="InterPro" id="IPR050090">
    <property type="entry name" value="Tyrosine_recombinase_XerCD"/>
</dbReference>
<gene>
    <name evidence="7" type="ORF">PGH26_13715</name>
</gene>
<sequence>MASFREKKGKWEYIVSAGLDPVTKKYIKITKSGFRTKTEARNEARRVEEELKQGTYIKESKTTFGDLLDVWIKHYEKRAKVSSVRARSIAAKQLLKEWEHYPISSITMSMYQQHLDNLSKNVSPNYLDSIHTTGRMIFTHAEKLKLITNNPTKHFEKPRMVKDEVIEEVDVLENFLEREELQEFLLLVKNEGLRGDLVIFATLAYSGLRIGELLALKESDIDFKTNVVRVSKTYYNPKNNKREYSLLTPKTSGSLRTIELDPFVIGLLKSHIKQIKEEKLKNRMIYHDKGFVFVDVQGYPMPIKMVAIRLQRLMKKMNTTKHITPHSFRHTNISLLIEAQVPIGEIQRRVGHNSIETTMNIYAHMTKQTKDQAANLFSSHLSSLTDKLQN</sequence>
<dbReference type="InterPro" id="IPR013762">
    <property type="entry name" value="Integrase-like_cat_sf"/>
</dbReference>
<dbReference type="CDD" id="cd01189">
    <property type="entry name" value="INT_ICEBs1_C_like"/>
    <property type="match status" value="1"/>
</dbReference>
<feature type="domain" description="Tyr recombinase" evidence="5">
    <location>
        <begin position="171"/>
        <end position="375"/>
    </location>
</feature>
<feature type="domain" description="Core-binding (CB)" evidence="6">
    <location>
        <begin position="62"/>
        <end position="142"/>
    </location>
</feature>